<name>I0S5R4_STRAP</name>
<accession>I0S5R4</accession>
<feature type="region of interest" description="Disordered" evidence="1">
    <location>
        <begin position="66"/>
        <end position="185"/>
    </location>
</feature>
<dbReference type="PATRIC" id="fig|1095729.3.peg.2198"/>
<feature type="compositionally biased region" description="Polar residues" evidence="1">
    <location>
        <begin position="139"/>
        <end position="156"/>
    </location>
</feature>
<sequence length="185" mass="19306">SRTWPPSPTTPSPRCARSCWGPSCWTPCSRSCAASRSRMSPTAPAAHSTRTPFLSVTGTTRTVVCGRRSGPPAAGRFPWGGHPCGRSSPEKGTAQPHSAERSRSVGNDNITVAVRSSALATALSSSRGATVTDSRENSRMSTGTHASPSARSSHCSPNACKPTVSSSSSASVNSMGSPHRRRRRS</sequence>
<evidence type="ECO:0000313" key="2">
    <source>
        <dbReference type="EMBL" id="EID18717.1"/>
    </source>
</evidence>
<feature type="compositionally biased region" description="Low complexity" evidence="1">
    <location>
        <begin position="111"/>
        <end position="127"/>
    </location>
</feature>
<feature type="compositionally biased region" description="Low complexity" evidence="1">
    <location>
        <begin position="165"/>
        <end position="177"/>
    </location>
</feature>
<protein>
    <submittedName>
        <fullName evidence="2">Uncharacterized protein</fullName>
    </submittedName>
</protein>
<keyword evidence="3" id="KW-1185">Reference proteome</keyword>
<reference evidence="2 3" key="1">
    <citation type="submission" date="2012-01" db="EMBL/GenBank/DDBJ databases">
        <authorList>
            <person name="Harkins D.M."/>
            <person name="Madupu R."/>
            <person name="Durkin A.S."/>
            <person name="Torralba M."/>
            <person name="Methe B."/>
            <person name="Sutton G.G."/>
            <person name="Nelson K.E."/>
        </authorList>
    </citation>
    <scope>NUCLEOTIDE SEQUENCE [LARGE SCALE GENOMIC DNA]</scope>
    <source>
        <strain evidence="2 3">CCUG 39159</strain>
    </source>
</reference>
<feature type="non-terminal residue" evidence="2">
    <location>
        <position position="1"/>
    </location>
</feature>
<organism evidence="2 3">
    <name type="scientific">Streptococcus anginosus subsp. whileyi CCUG 39159</name>
    <dbReference type="NCBI Taxonomy" id="1095729"/>
    <lineage>
        <taxon>Bacteria</taxon>
        <taxon>Bacillati</taxon>
        <taxon>Bacillota</taxon>
        <taxon>Bacilli</taxon>
        <taxon>Lactobacillales</taxon>
        <taxon>Streptococcaceae</taxon>
        <taxon>Streptococcus</taxon>
        <taxon>Streptococcus anginosus group</taxon>
    </lineage>
</organism>
<dbReference type="AlphaFoldDB" id="I0S5R4"/>
<gene>
    <name evidence="2" type="ORF">HMPREF1043_0514</name>
</gene>
<evidence type="ECO:0000313" key="3">
    <source>
        <dbReference type="Proteomes" id="UP000003245"/>
    </source>
</evidence>
<comment type="caution">
    <text evidence="2">The sequence shown here is derived from an EMBL/GenBank/DDBJ whole genome shotgun (WGS) entry which is preliminary data.</text>
</comment>
<evidence type="ECO:0000256" key="1">
    <source>
        <dbReference type="SAM" id="MobiDB-lite"/>
    </source>
</evidence>
<proteinExistence type="predicted"/>
<dbReference type="Proteomes" id="UP000003245">
    <property type="component" value="Unassembled WGS sequence"/>
</dbReference>
<dbReference type="EMBL" id="AICP01000076">
    <property type="protein sequence ID" value="EID18717.1"/>
    <property type="molecule type" value="Genomic_DNA"/>
</dbReference>